<comment type="caution">
    <text evidence="1">The sequence shown here is derived from an EMBL/GenBank/DDBJ whole genome shotgun (WGS) entry which is preliminary data.</text>
</comment>
<protein>
    <submittedName>
        <fullName evidence="1">Uncharacterized protein</fullName>
    </submittedName>
</protein>
<gene>
    <name evidence="1" type="ORF">EZS28_008639</name>
</gene>
<proteinExistence type="predicted"/>
<evidence type="ECO:0000313" key="2">
    <source>
        <dbReference type="Proteomes" id="UP000324800"/>
    </source>
</evidence>
<evidence type="ECO:0000313" key="1">
    <source>
        <dbReference type="EMBL" id="KAA6395839.1"/>
    </source>
</evidence>
<organism evidence="1 2">
    <name type="scientific">Streblomastix strix</name>
    <dbReference type="NCBI Taxonomy" id="222440"/>
    <lineage>
        <taxon>Eukaryota</taxon>
        <taxon>Metamonada</taxon>
        <taxon>Preaxostyla</taxon>
        <taxon>Oxymonadida</taxon>
        <taxon>Streblomastigidae</taxon>
        <taxon>Streblomastix</taxon>
    </lineage>
</organism>
<dbReference type="EMBL" id="SNRW01001580">
    <property type="protein sequence ID" value="KAA6395839.1"/>
    <property type="molecule type" value="Genomic_DNA"/>
</dbReference>
<dbReference type="Proteomes" id="UP000324800">
    <property type="component" value="Unassembled WGS sequence"/>
</dbReference>
<accession>A0A5J4WNR4</accession>
<name>A0A5J4WNR4_9EUKA</name>
<dbReference type="AlphaFoldDB" id="A0A5J4WNR4"/>
<sequence length="100" mass="11179">MGDQKAQQDAVNAEDVAQIQDPFIIMRFNKQSNNSLSLQDVVCNPKEYKQSYGRDMVSSFVPPHKNVPILGNLGQTESQEVQIMSSTDGEHEAPMQKVKN</sequence>
<reference evidence="1 2" key="1">
    <citation type="submission" date="2019-03" db="EMBL/GenBank/DDBJ databases">
        <title>Single cell metagenomics reveals metabolic interactions within the superorganism composed of flagellate Streblomastix strix and complex community of Bacteroidetes bacteria on its surface.</title>
        <authorList>
            <person name="Treitli S.C."/>
            <person name="Kolisko M."/>
            <person name="Husnik F."/>
            <person name="Keeling P."/>
            <person name="Hampl V."/>
        </authorList>
    </citation>
    <scope>NUCLEOTIDE SEQUENCE [LARGE SCALE GENOMIC DNA]</scope>
    <source>
        <strain evidence="1">ST1C</strain>
    </source>
</reference>